<protein>
    <recommendedName>
        <fullName evidence="1">DUF4139 domain-containing protein</fullName>
    </recommendedName>
</protein>
<dbReference type="KEGG" id="eaj:Q3M24_01945"/>
<evidence type="ECO:0000313" key="2">
    <source>
        <dbReference type="EMBL" id="XCN73537.1"/>
    </source>
</evidence>
<reference evidence="2" key="1">
    <citation type="journal article" date="2024" name="Syst. Appl. Microbiol.">
        <title>First single-strain enrichments of Electrothrix cable bacteria, description of E. aestuarii sp. nov. and E. rattekaaiensis sp. nov., and proposal of a cable bacteria taxonomy following the rules of the SeqCode.</title>
        <authorList>
            <person name="Plum-Jensen L.E."/>
            <person name="Schramm A."/>
            <person name="Marshall I.P.G."/>
        </authorList>
    </citation>
    <scope>NUCLEOTIDE SEQUENCE</scope>
    <source>
        <strain evidence="2">Rat1</strain>
    </source>
</reference>
<accession>A0AAU8LW74</accession>
<organism evidence="2">
    <name type="scientific">Candidatus Electrothrix aestuarii</name>
    <dbReference type="NCBI Taxonomy" id="3062594"/>
    <lineage>
        <taxon>Bacteria</taxon>
        <taxon>Pseudomonadati</taxon>
        <taxon>Thermodesulfobacteriota</taxon>
        <taxon>Desulfobulbia</taxon>
        <taxon>Desulfobulbales</taxon>
        <taxon>Desulfobulbaceae</taxon>
        <taxon>Candidatus Electrothrix</taxon>
    </lineage>
</organism>
<name>A0AAU8LW74_9BACT</name>
<dbReference type="EMBL" id="CP159373">
    <property type="protein sequence ID" value="XCN73537.1"/>
    <property type="molecule type" value="Genomic_DNA"/>
</dbReference>
<proteinExistence type="predicted"/>
<dbReference type="InterPro" id="IPR037291">
    <property type="entry name" value="DUF4139"/>
</dbReference>
<sequence>MQAPYPNEKRMVIAMKKILFLALLVLTPFIISFGSTATARNLDLSTVPKRNAVQLTIYNSEDLTLVRETRVVSFKKGINPLQFSWANTLIDPTSVELTFPGKAHSIQVLDTTFPHDKPQMLYWNVASEQEQEAKIEISYFTSGISWSADYTAIANPEETFLSLEGFVRIRNQSGEEYENAQVRLVVGSINLVEKIAELAQLPPGKVEELEEQVFKGYKRKAARQMMEAPLETFYAIGSSRKDEVAEEPKEVAKEGLGEYFIYTIEGTETIPNGWAKQLRSFEAAKVPIKVEYRYRPREYGDQLVRLYLLENEIASGLGTTPLPNGRVQVLRANGRGGLSFLTSHAIKYVPIGDRIELNLGADPEVVFELIRLKTFRDNIWMQVKGGSIYHKVGSRELQLDVKNRVSGWDEHKEFSQRIRNYTGKPIKVAVRRSYNGDVTFRSELNPKLHDYKTVEFSAEVPKAGRVDLIHEIITRNGHNAKQDRVKLEKR</sequence>
<dbReference type="PANTHER" id="PTHR38075">
    <property type="entry name" value="DUF4139 DOMAIN-CONTAINING PROTEIN"/>
    <property type="match status" value="1"/>
</dbReference>
<dbReference type="Pfam" id="PF13598">
    <property type="entry name" value="DUF4139"/>
    <property type="match status" value="1"/>
</dbReference>
<evidence type="ECO:0000259" key="1">
    <source>
        <dbReference type="Pfam" id="PF13598"/>
    </source>
</evidence>
<reference evidence="2" key="2">
    <citation type="submission" date="2024-06" db="EMBL/GenBank/DDBJ databases">
        <authorList>
            <person name="Plum-Jensen L.E."/>
            <person name="Schramm A."/>
            <person name="Marshall I.P.G."/>
        </authorList>
    </citation>
    <scope>NUCLEOTIDE SEQUENCE</scope>
    <source>
        <strain evidence="2">Rat1</strain>
    </source>
</reference>
<feature type="domain" description="DUF4139" evidence="1">
    <location>
        <begin position="135"/>
        <end position="377"/>
    </location>
</feature>
<dbReference type="AlphaFoldDB" id="A0AAU8LW74"/>
<gene>
    <name evidence="2" type="ORF">Q3M24_01945</name>
</gene>
<dbReference type="PANTHER" id="PTHR38075:SF1">
    <property type="entry name" value="DUF4139 DOMAIN-CONTAINING PROTEIN"/>
    <property type="match status" value="1"/>
</dbReference>